<dbReference type="Proteomes" id="UP000070319">
    <property type="component" value="Unassembled WGS sequence"/>
</dbReference>
<dbReference type="AlphaFoldDB" id="A0A139L376"/>
<gene>
    <name evidence="3" type="ORF">HMPREF2531_03340</name>
</gene>
<dbReference type="PANTHER" id="PTHR36565:SF1">
    <property type="entry name" value="UPF0332 PROTEIN TM_1000"/>
    <property type="match status" value="1"/>
</dbReference>
<accession>A0A139L376</accession>
<dbReference type="PATRIC" id="fig|329854.7.peg.3407"/>
<proteinExistence type="inferred from homology"/>
<evidence type="ECO:0000256" key="1">
    <source>
        <dbReference type="ARBA" id="ARBA00038248"/>
    </source>
</evidence>
<reference evidence="3 4" key="1">
    <citation type="submission" date="2016-02" db="EMBL/GenBank/DDBJ databases">
        <authorList>
            <person name="Wen L."/>
            <person name="He K."/>
            <person name="Yang H."/>
        </authorList>
    </citation>
    <scope>NUCLEOTIDE SEQUENCE [LARGE SCALE GENOMIC DNA]</scope>
    <source>
        <strain evidence="3 4">KLE1704</strain>
    </source>
</reference>
<dbReference type="Pfam" id="PF05168">
    <property type="entry name" value="HEPN"/>
    <property type="match status" value="1"/>
</dbReference>
<dbReference type="PANTHER" id="PTHR36565">
    <property type="entry name" value="UPF0332 PROTEIN TM_1000"/>
    <property type="match status" value="1"/>
</dbReference>
<dbReference type="RefSeq" id="WP_061437231.1">
    <property type="nucleotide sequence ID" value="NZ_KQ968724.1"/>
</dbReference>
<evidence type="ECO:0000313" key="4">
    <source>
        <dbReference type="Proteomes" id="UP000070319"/>
    </source>
</evidence>
<comment type="caution">
    <text evidence="3">The sequence shown here is derived from an EMBL/GenBank/DDBJ whole genome shotgun (WGS) entry which is preliminary data.</text>
</comment>
<evidence type="ECO:0000313" key="3">
    <source>
        <dbReference type="EMBL" id="KXT45866.1"/>
    </source>
</evidence>
<name>A0A139L376_9BACE</name>
<evidence type="ECO:0000259" key="2">
    <source>
        <dbReference type="Pfam" id="PF05168"/>
    </source>
</evidence>
<dbReference type="InterPro" id="IPR007842">
    <property type="entry name" value="HEPN_dom"/>
</dbReference>
<feature type="domain" description="HEPN" evidence="2">
    <location>
        <begin position="13"/>
        <end position="126"/>
    </location>
</feature>
<organism evidence="3">
    <name type="scientific">Bacteroides intestinalis</name>
    <dbReference type="NCBI Taxonomy" id="329854"/>
    <lineage>
        <taxon>Bacteria</taxon>
        <taxon>Pseudomonadati</taxon>
        <taxon>Bacteroidota</taxon>
        <taxon>Bacteroidia</taxon>
        <taxon>Bacteroidales</taxon>
        <taxon>Bacteroidaceae</taxon>
        <taxon>Bacteroides</taxon>
    </lineage>
</organism>
<dbReference type="EMBL" id="LTDF01000134">
    <property type="protein sequence ID" value="KXT45866.1"/>
    <property type="molecule type" value="Genomic_DNA"/>
</dbReference>
<protein>
    <submittedName>
        <fullName evidence="3">HEPN domain protein</fullName>
    </submittedName>
</protein>
<dbReference type="InterPro" id="IPR052226">
    <property type="entry name" value="UPF0332_toxin"/>
</dbReference>
<sequence>MNESDENMTAYVRYRLEKAQEVYQAACVLYDASQWNSVINRLYYACFYSASALLLHRHVSAKSHSGVIGQFSEQIVRPGIVSIDEFRVYAKLLNWRSKGDYNDLFDFSKEDVDSMMEPTKHFIDKVASLIELE</sequence>
<comment type="similarity">
    <text evidence="1">Belongs to the UPF0332 family.</text>
</comment>
<dbReference type="Gene3D" id="1.20.120.330">
    <property type="entry name" value="Nucleotidyltransferases domain 2"/>
    <property type="match status" value="1"/>
</dbReference>